<protein>
    <recommendedName>
        <fullName evidence="4">Flagellar motor switch protein FliG</fullName>
    </recommendedName>
</protein>
<dbReference type="Pfam" id="PF14842">
    <property type="entry name" value="FliG_N"/>
    <property type="match status" value="1"/>
</dbReference>
<dbReference type="GO" id="GO:0071973">
    <property type="term" value="P:bacterial-type flagellum-dependent cell motility"/>
    <property type="evidence" value="ECO:0007669"/>
    <property type="project" value="InterPro"/>
</dbReference>
<evidence type="ECO:0000313" key="16">
    <source>
        <dbReference type="Proteomes" id="UP000243106"/>
    </source>
</evidence>
<comment type="function">
    <text evidence="10">FliG is one of three proteins (FliG, FliN, FliM) that forms the rotor-mounted switch complex (C ring), located at the base of the basal body. This complex interacts with the CheY and CheZ chemotaxis proteins, in addition to contacting components of the motor that determine the direction of flagellar rotation.</text>
</comment>
<reference evidence="16" key="1">
    <citation type="submission" date="2016-10" db="EMBL/GenBank/DDBJ databases">
        <authorList>
            <person name="Varghese N."/>
            <person name="Submissions S."/>
        </authorList>
    </citation>
    <scope>NUCLEOTIDE SEQUENCE [LARGE SCALE GENOMIC DNA]</scope>
    <source>
        <strain evidence="16">JCM 10271</strain>
    </source>
</reference>
<dbReference type="Proteomes" id="UP000243106">
    <property type="component" value="Unassembled WGS sequence"/>
</dbReference>
<dbReference type="GO" id="GO:0006935">
    <property type="term" value="P:chemotaxis"/>
    <property type="evidence" value="ECO:0007669"/>
    <property type="project" value="UniProtKB-KW"/>
</dbReference>
<dbReference type="GO" id="GO:0009425">
    <property type="term" value="C:bacterial-type flagellum basal body"/>
    <property type="evidence" value="ECO:0007669"/>
    <property type="project" value="UniProtKB-SubCell"/>
</dbReference>
<dbReference type="AlphaFoldDB" id="A0A1I5X3A1"/>
<feature type="compositionally biased region" description="Polar residues" evidence="11">
    <location>
        <begin position="1"/>
        <end position="11"/>
    </location>
</feature>
<proteinExistence type="inferred from homology"/>
<comment type="similarity">
    <text evidence="3">Belongs to the FliG family.</text>
</comment>
<gene>
    <name evidence="15" type="ORF">SAMN05421853_103117</name>
</gene>
<keyword evidence="15" id="KW-0969">Cilium</keyword>
<dbReference type="Gene3D" id="1.10.220.30">
    <property type="match status" value="3"/>
</dbReference>
<dbReference type="Pfam" id="PF14841">
    <property type="entry name" value="FliG_M"/>
    <property type="match status" value="1"/>
</dbReference>
<keyword evidence="5" id="KW-1003">Cell membrane</keyword>
<dbReference type="SUPFAM" id="SSF48029">
    <property type="entry name" value="FliG"/>
    <property type="match status" value="1"/>
</dbReference>
<dbReference type="STRING" id="93684.SAMN05421853_103117"/>
<feature type="domain" description="Flagellar motor switch protein FliG N-terminal" evidence="14">
    <location>
        <begin position="27"/>
        <end position="129"/>
    </location>
</feature>
<evidence type="ECO:0000256" key="2">
    <source>
        <dbReference type="ARBA" id="ARBA00004413"/>
    </source>
</evidence>
<dbReference type="EMBL" id="FOXV01000003">
    <property type="protein sequence ID" value="SFQ26495.1"/>
    <property type="molecule type" value="Genomic_DNA"/>
</dbReference>
<feature type="region of interest" description="Disordered" evidence="11">
    <location>
        <begin position="1"/>
        <end position="20"/>
    </location>
</feature>
<keyword evidence="8" id="KW-0472">Membrane</keyword>
<dbReference type="GO" id="GO:0005886">
    <property type="term" value="C:plasma membrane"/>
    <property type="evidence" value="ECO:0007669"/>
    <property type="project" value="UniProtKB-SubCell"/>
</dbReference>
<keyword evidence="7" id="KW-0283">Flagellar rotation</keyword>
<dbReference type="GO" id="GO:0003774">
    <property type="term" value="F:cytoskeletal motor activity"/>
    <property type="evidence" value="ECO:0007669"/>
    <property type="project" value="InterPro"/>
</dbReference>
<keyword evidence="16" id="KW-1185">Reference proteome</keyword>
<evidence type="ECO:0000256" key="7">
    <source>
        <dbReference type="ARBA" id="ARBA00022779"/>
    </source>
</evidence>
<evidence type="ECO:0000313" key="15">
    <source>
        <dbReference type="EMBL" id="SFQ26495.1"/>
    </source>
</evidence>
<evidence type="ECO:0000256" key="9">
    <source>
        <dbReference type="ARBA" id="ARBA00023143"/>
    </source>
</evidence>
<keyword evidence="15" id="KW-0282">Flagellum</keyword>
<keyword evidence="15" id="KW-0966">Cell projection</keyword>
<evidence type="ECO:0000256" key="1">
    <source>
        <dbReference type="ARBA" id="ARBA00004117"/>
    </source>
</evidence>
<evidence type="ECO:0000256" key="6">
    <source>
        <dbReference type="ARBA" id="ARBA00022500"/>
    </source>
</evidence>
<evidence type="ECO:0000259" key="12">
    <source>
        <dbReference type="Pfam" id="PF01706"/>
    </source>
</evidence>
<comment type="subcellular location">
    <subcellularLocation>
        <location evidence="1">Bacterial flagellum basal body</location>
    </subcellularLocation>
    <subcellularLocation>
        <location evidence="2">Cell membrane</location>
        <topology evidence="2">Peripheral membrane protein</topology>
        <orientation evidence="2">Cytoplasmic side</orientation>
    </subcellularLocation>
</comment>
<dbReference type="RefSeq" id="WP_342741987.1">
    <property type="nucleotide sequence ID" value="NZ_FOXV01000003.1"/>
</dbReference>
<feature type="domain" description="Flagellar motor switch protein FliG middle" evidence="13">
    <location>
        <begin position="138"/>
        <end position="207"/>
    </location>
</feature>
<evidence type="ECO:0000256" key="8">
    <source>
        <dbReference type="ARBA" id="ARBA00023136"/>
    </source>
</evidence>
<name>A0A1I5X3A1_9RHOB</name>
<dbReference type="Pfam" id="PF01706">
    <property type="entry name" value="FliG_C"/>
    <property type="match status" value="1"/>
</dbReference>
<evidence type="ECO:0000256" key="4">
    <source>
        <dbReference type="ARBA" id="ARBA00021870"/>
    </source>
</evidence>
<evidence type="ECO:0000259" key="14">
    <source>
        <dbReference type="Pfam" id="PF14842"/>
    </source>
</evidence>
<evidence type="ECO:0000256" key="11">
    <source>
        <dbReference type="SAM" id="MobiDB-lite"/>
    </source>
</evidence>
<dbReference type="InterPro" id="IPR032779">
    <property type="entry name" value="FliG_M"/>
</dbReference>
<dbReference type="PANTHER" id="PTHR30534:SF0">
    <property type="entry name" value="FLAGELLAR MOTOR SWITCH PROTEIN FLIG"/>
    <property type="match status" value="1"/>
</dbReference>
<dbReference type="InterPro" id="IPR011002">
    <property type="entry name" value="FliG_a-hlx"/>
</dbReference>
<accession>A0A1I5X3A1</accession>
<dbReference type="PRINTS" id="PR00954">
    <property type="entry name" value="FLGMOTORFLIG"/>
</dbReference>
<evidence type="ECO:0000256" key="10">
    <source>
        <dbReference type="ARBA" id="ARBA00025598"/>
    </source>
</evidence>
<dbReference type="InterPro" id="IPR000090">
    <property type="entry name" value="Flg_Motor_Flig"/>
</dbReference>
<keyword evidence="6" id="KW-0145">Chemotaxis</keyword>
<evidence type="ECO:0000259" key="13">
    <source>
        <dbReference type="Pfam" id="PF14841"/>
    </source>
</evidence>
<keyword evidence="9" id="KW-0975">Bacterial flagellum</keyword>
<organism evidence="15 16">
    <name type="scientific">Roseivivax halotolerans</name>
    <dbReference type="NCBI Taxonomy" id="93684"/>
    <lineage>
        <taxon>Bacteria</taxon>
        <taxon>Pseudomonadati</taxon>
        <taxon>Pseudomonadota</taxon>
        <taxon>Alphaproteobacteria</taxon>
        <taxon>Rhodobacterales</taxon>
        <taxon>Roseobacteraceae</taxon>
        <taxon>Roseivivax</taxon>
    </lineage>
</organism>
<dbReference type="InterPro" id="IPR023087">
    <property type="entry name" value="Flg_Motor_Flig_C"/>
</dbReference>
<dbReference type="PANTHER" id="PTHR30534">
    <property type="entry name" value="FLAGELLAR MOTOR SWITCH PROTEIN FLIG"/>
    <property type="match status" value="1"/>
</dbReference>
<sequence>MSQIAPFTPQSAFDAPDPGAARMPARLSRKAKAAIIVQFILNEGTDIPLSSLPETLQSELTLQLGAMRYIDRTTLDSVIAEFADELDAVGMSFPGNMSRALTALDGRISSRTAARLRKESGVRRTGDPWEIISAEKAETLAELVETESIEVAAVMLSRIEVARAAEVLALIPGARARRITHAVSKTAGVTPDTVDRIGLSLAAQLDARPPHAFDRKPEERLGSILNFSRAETRNEVLTNLEEADQDFAEQVRRKIFTFENIAERLAPEDAPKITRDVENDVLARAFGGAMGEAENRTVDFVLANLSTRMAATLREEAAEVASTPRSEVEAAQNAVVAAIREMEASGEIRLRAPGPG</sequence>
<feature type="domain" description="Flagellar motor switch protein FliG C-terminal" evidence="12">
    <location>
        <begin position="239"/>
        <end position="350"/>
    </location>
</feature>
<dbReference type="InterPro" id="IPR028263">
    <property type="entry name" value="FliG_N"/>
</dbReference>
<evidence type="ECO:0000256" key="3">
    <source>
        <dbReference type="ARBA" id="ARBA00010299"/>
    </source>
</evidence>
<evidence type="ECO:0000256" key="5">
    <source>
        <dbReference type="ARBA" id="ARBA00022475"/>
    </source>
</evidence>